<keyword evidence="4" id="KW-1185">Reference proteome</keyword>
<protein>
    <submittedName>
        <fullName evidence="3">Uncharacterized membrane protein</fullName>
    </submittedName>
</protein>
<proteinExistence type="predicted"/>
<feature type="domain" description="DUF2061" evidence="2">
    <location>
        <begin position="18"/>
        <end position="69"/>
    </location>
</feature>
<dbReference type="AlphaFoldDB" id="A0A1G7JWM9"/>
<keyword evidence="1" id="KW-0812">Transmembrane</keyword>
<evidence type="ECO:0000313" key="3">
    <source>
        <dbReference type="EMBL" id="SDF29336.1"/>
    </source>
</evidence>
<reference evidence="3 4" key="1">
    <citation type="submission" date="2016-10" db="EMBL/GenBank/DDBJ databases">
        <authorList>
            <person name="Varghese N."/>
            <person name="Submissions S."/>
        </authorList>
    </citation>
    <scope>NUCLEOTIDE SEQUENCE [LARGE SCALE GENOMIC DNA]</scope>
    <source>
        <strain evidence="3 4">CGMCC 1.3527</strain>
    </source>
</reference>
<gene>
    <name evidence="3" type="ORF">SAMN04488067_103112</name>
</gene>
<organism evidence="3 4">
    <name type="scientific">Halorubrum xinjiangense</name>
    <dbReference type="NCBI Taxonomy" id="261291"/>
    <lineage>
        <taxon>Archaea</taxon>
        <taxon>Methanobacteriati</taxon>
        <taxon>Methanobacteriota</taxon>
        <taxon>Stenosarchaea group</taxon>
        <taxon>Halobacteria</taxon>
        <taxon>Halobacteriales</taxon>
        <taxon>Haloferacaceae</taxon>
        <taxon>Halorubrum</taxon>
    </lineage>
</organism>
<accession>A0A1G7JWM9</accession>
<feature type="transmembrane region" description="Helical" evidence="1">
    <location>
        <begin position="22"/>
        <end position="40"/>
    </location>
</feature>
<dbReference type="EMBL" id="FNBO01000003">
    <property type="protein sequence ID" value="SDF29336.1"/>
    <property type="molecule type" value="Genomic_DNA"/>
</dbReference>
<dbReference type="Pfam" id="PF09834">
    <property type="entry name" value="DUF2061"/>
    <property type="match status" value="1"/>
</dbReference>
<sequence length="79" mass="8648">MATSVFSRDAVHARRRAVVKTLCYRALMVTITVLVAWLVVGDVGQAASIGFVTNGVKTITYYGYERLWDHVSWGVGLSG</sequence>
<name>A0A1G7JWM9_9EURY</name>
<dbReference type="Proteomes" id="UP000324020">
    <property type="component" value="Unassembled WGS sequence"/>
</dbReference>
<dbReference type="InterPro" id="IPR018638">
    <property type="entry name" value="DUF2061_membrane"/>
</dbReference>
<dbReference type="OrthoDB" id="322944at2157"/>
<keyword evidence="1" id="KW-0472">Membrane</keyword>
<evidence type="ECO:0000256" key="1">
    <source>
        <dbReference type="SAM" id="Phobius"/>
    </source>
</evidence>
<evidence type="ECO:0000259" key="2">
    <source>
        <dbReference type="Pfam" id="PF09834"/>
    </source>
</evidence>
<keyword evidence="1" id="KW-1133">Transmembrane helix</keyword>
<evidence type="ECO:0000313" key="4">
    <source>
        <dbReference type="Proteomes" id="UP000324020"/>
    </source>
</evidence>
<dbReference type="RefSeq" id="WP_149797979.1">
    <property type="nucleotide sequence ID" value="NZ_FNBO01000003.1"/>
</dbReference>